<dbReference type="GO" id="GO:0032259">
    <property type="term" value="P:methylation"/>
    <property type="evidence" value="ECO:0007669"/>
    <property type="project" value="UniProtKB-KW"/>
</dbReference>
<feature type="non-terminal residue" evidence="6">
    <location>
        <position position="1"/>
    </location>
</feature>
<evidence type="ECO:0000256" key="4">
    <source>
        <dbReference type="ARBA" id="ARBA00047942"/>
    </source>
</evidence>
<dbReference type="InterPro" id="IPR041635">
    <property type="entry name" value="Type_ISP_LLaBIII_C"/>
</dbReference>
<keyword evidence="2" id="KW-0489">Methyltransferase</keyword>
<dbReference type="EC" id="2.1.1.72" evidence="1"/>
<comment type="catalytic activity">
    <reaction evidence="4">
        <text>a 2'-deoxyadenosine in DNA + S-adenosyl-L-methionine = an N(6)-methyl-2'-deoxyadenosine in DNA + S-adenosyl-L-homocysteine + H(+)</text>
        <dbReference type="Rhea" id="RHEA:15197"/>
        <dbReference type="Rhea" id="RHEA-COMP:12418"/>
        <dbReference type="Rhea" id="RHEA-COMP:12419"/>
        <dbReference type="ChEBI" id="CHEBI:15378"/>
        <dbReference type="ChEBI" id="CHEBI:57856"/>
        <dbReference type="ChEBI" id="CHEBI:59789"/>
        <dbReference type="ChEBI" id="CHEBI:90615"/>
        <dbReference type="ChEBI" id="CHEBI:90616"/>
        <dbReference type="EC" id="2.1.1.72"/>
    </reaction>
</comment>
<name>X1Q5D3_9ZZZZ</name>
<evidence type="ECO:0000259" key="5">
    <source>
        <dbReference type="Pfam" id="PF18135"/>
    </source>
</evidence>
<sequence>ASKYGEGDKEGFIKEHILKNFYAFELMMAPYAVGHLKMSFLLEELGYKLKKEDRVKLYLTSALEMEELEQTSLPGMASLSEESHLAGKVKKEQPILVIMGNPPYSGHSANKGEWIDRLLKKGYTHKSGIKDDGYYHVDGKPLGEKNPKWLQDDYVKFIRFGQWKIDQAGEGVLGFITNHSYLDNPTFRGMRRSLMNSFDEIYLLDLHGNSLKKEKCPDGSKDENVFDIRQGTAIALFIKTKNRDSKNGKKIFHSELWGMRKEKYDRLINSDITTTKWQEIAPKSEFYLFVPRDEELLELYERSPKITEIFPANSVGIVTARDKFVIDADKKALKRRIRMFCDEKMPDELISEPYKLKDKSGWKLKTAREKVRNDG</sequence>
<evidence type="ECO:0000313" key="6">
    <source>
        <dbReference type="EMBL" id="GAI63717.1"/>
    </source>
</evidence>
<dbReference type="AlphaFoldDB" id="X1Q5D3"/>
<organism evidence="6">
    <name type="scientific">marine sediment metagenome</name>
    <dbReference type="NCBI Taxonomy" id="412755"/>
    <lineage>
        <taxon>unclassified sequences</taxon>
        <taxon>metagenomes</taxon>
        <taxon>ecological metagenomes</taxon>
    </lineage>
</organism>
<dbReference type="GO" id="GO:0009007">
    <property type="term" value="F:site-specific DNA-methyltransferase (adenine-specific) activity"/>
    <property type="evidence" value="ECO:0007669"/>
    <property type="project" value="UniProtKB-EC"/>
</dbReference>
<dbReference type="InterPro" id="IPR029063">
    <property type="entry name" value="SAM-dependent_MTases_sf"/>
</dbReference>
<dbReference type="PANTHER" id="PTHR33841">
    <property type="entry name" value="DNA METHYLTRANSFERASE YEEA-RELATED"/>
    <property type="match status" value="1"/>
</dbReference>
<accession>X1Q5D3</accession>
<feature type="non-terminal residue" evidence="6">
    <location>
        <position position="375"/>
    </location>
</feature>
<dbReference type="Pfam" id="PF18135">
    <property type="entry name" value="Type_ISP_C"/>
    <property type="match status" value="1"/>
</dbReference>
<dbReference type="PANTHER" id="PTHR33841:SF1">
    <property type="entry name" value="DNA METHYLTRANSFERASE A"/>
    <property type="match status" value="1"/>
</dbReference>
<dbReference type="InterPro" id="IPR050953">
    <property type="entry name" value="N4_N6_ade-DNA_methylase"/>
</dbReference>
<proteinExistence type="predicted"/>
<dbReference type="EMBL" id="BARW01003130">
    <property type="protein sequence ID" value="GAI63717.1"/>
    <property type="molecule type" value="Genomic_DNA"/>
</dbReference>
<evidence type="ECO:0000256" key="1">
    <source>
        <dbReference type="ARBA" id="ARBA00011900"/>
    </source>
</evidence>
<feature type="domain" description="Type ISP restriction-modification enzyme LLaBIII C-terminal specificity" evidence="5">
    <location>
        <begin position="308"/>
        <end position="370"/>
    </location>
</feature>
<dbReference type="SUPFAM" id="SSF53335">
    <property type="entry name" value="S-adenosyl-L-methionine-dependent methyltransferases"/>
    <property type="match status" value="1"/>
</dbReference>
<evidence type="ECO:0000256" key="3">
    <source>
        <dbReference type="ARBA" id="ARBA00022679"/>
    </source>
</evidence>
<reference evidence="6" key="1">
    <citation type="journal article" date="2014" name="Front. Microbiol.">
        <title>High frequency of phylogenetically diverse reductive dehalogenase-homologous genes in deep subseafloor sedimentary metagenomes.</title>
        <authorList>
            <person name="Kawai M."/>
            <person name="Futagami T."/>
            <person name="Toyoda A."/>
            <person name="Takaki Y."/>
            <person name="Nishi S."/>
            <person name="Hori S."/>
            <person name="Arai W."/>
            <person name="Tsubouchi T."/>
            <person name="Morono Y."/>
            <person name="Uchiyama I."/>
            <person name="Ito T."/>
            <person name="Fujiyama A."/>
            <person name="Inagaki F."/>
            <person name="Takami H."/>
        </authorList>
    </citation>
    <scope>NUCLEOTIDE SEQUENCE</scope>
    <source>
        <strain evidence="6">Expedition CK06-06</strain>
    </source>
</reference>
<gene>
    <name evidence="6" type="ORF">S12H4_08186</name>
</gene>
<comment type="caution">
    <text evidence="6">The sequence shown here is derived from an EMBL/GenBank/DDBJ whole genome shotgun (WGS) entry which is preliminary data.</text>
</comment>
<protein>
    <recommendedName>
        <fullName evidence="1">site-specific DNA-methyltransferase (adenine-specific)</fullName>
        <ecNumber evidence="1">2.1.1.72</ecNumber>
    </recommendedName>
</protein>
<evidence type="ECO:0000256" key="2">
    <source>
        <dbReference type="ARBA" id="ARBA00022603"/>
    </source>
</evidence>
<keyword evidence="3" id="KW-0808">Transferase</keyword>
<dbReference type="Gene3D" id="3.40.50.150">
    <property type="entry name" value="Vaccinia Virus protein VP39"/>
    <property type="match status" value="1"/>
</dbReference>